<organism evidence="3 4">
    <name type="scientific">Pseudomonas poae</name>
    <dbReference type="NCBI Taxonomy" id="200451"/>
    <lineage>
        <taxon>Bacteria</taxon>
        <taxon>Pseudomonadati</taxon>
        <taxon>Pseudomonadota</taxon>
        <taxon>Gammaproteobacteria</taxon>
        <taxon>Pseudomonadales</taxon>
        <taxon>Pseudomonadaceae</taxon>
        <taxon>Pseudomonas</taxon>
    </lineage>
</organism>
<dbReference type="EMBL" id="PDJN01000003">
    <property type="protein sequence ID" value="PFG60184.1"/>
    <property type="molecule type" value="Genomic_DNA"/>
</dbReference>
<protein>
    <submittedName>
        <fullName evidence="3">Addiction module RelE/StbE family toxin</fullName>
    </submittedName>
</protein>
<dbReference type="Pfam" id="PF05016">
    <property type="entry name" value="ParE_toxin"/>
    <property type="match status" value="1"/>
</dbReference>
<evidence type="ECO:0000313" key="3">
    <source>
        <dbReference type="EMBL" id="PFG60184.1"/>
    </source>
</evidence>
<proteinExistence type="inferred from homology"/>
<dbReference type="AlphaFoldDB" id="A0A7Z1GMS6"/>
<dbReference type="NCBIfam" id="TIGR02385">
    <property type="entry name" value="RelE_StbE"/>
    <property type="match status" value="1"/>
</dbReference>
<dbReference type="InterPro" id="IPR007712">
    <property type="entry name" value="RelE/ParE_toxin"/>
</dbReference>
<keyword evidence="2" id="KW-1277">Toxin-antitoxin system</keyword>
<accession>A0A7Z1GMS6</accession>
<dbReference type="InterPro" id="IPR035093">
    <property type="entry name" value="RelE/ParE_toxin_dom_sf"/>
</dbReference>
<dbReference type="InterPro" id="IPR051803">
    <property type="entry name" value="TA_system_RelE-like_toxin"/>
</dbReference>
<reference evidence="3 4" key="1">
    <citation type="submission" date="2017-09" db="EMBL/GenBank/DDBJ databases">
        <authorList>
            <person name="DeBolt S."/>
            <person name="Huntemann M."/>
            <person name="Clum A."/>
            <person name="Pillay M."/>
            <person name="Palaniappan K."/>
            <person name="Varghese N."/>
            <person name="Mikhailova N."/>
            <person name="Stamatis D."/>
            <person name="Reddy T."/>
            <person name="Daum C."/>
            <person name="Shapiro N."/>
            <person name="Ivanova N."/>
            <person name="Kyrpides N."/>
            <person name="Woyke T."/>
        </authorList>
    </citation>
    <scope>NUCLEOTIDE SEQUENCE [LARGE SCALE GENOMIC DNA]</scope>
    <source>
        <strain evidence="3 4">A2-S9</strain>
    </source>
</reference>
<reference evidence="3 4" key="2">
    <citation type="submission" date="2017-10" db="EMBL/GenBank/DDBJ databases">
        <title>Bacterial endophytes that colonize and modify switchgrass growth.</title>
        <authorList>
            <person name="Debolt S."/>
        </authorList>
    </citation>
    <scope>NUCLEOTIDE SEQUENCE [LARGE SCALE GENOMIC DNA]</scope>
    <source>
        <strain evidence="3 4">A2-S9</strain>
    </source>
</reference>
<evidence type="ECO:0000313" key="4">
    <source>
        <dbReference type="Proteomes" id="UP000221580"/>
    </source>
</evidence>
<evidence type="ECO:0000256" key="1">
    <source>
        <dbReference type="ARBA" id="ARBA00006226"/>
    </source>
</evidence>
<dbReference type="Gene3D" id="3.30.2310.20">
    <property type="entry name" value="RelE-like"/>
    <property type="match status" value="1"/>
</dbReference>
<comment type="similarity">
    <text evidence="1">Belongs to the RelE toxin family.</text>
</comment>
<comment type="caution">
    <text evidence="3">The sequence shown here is derived from an EMBL/GenBank/DDBJ whole genome shotgun (WGS) entry which is preliminary data.</text>
</comment>
<dbReference type="PANTHER" id="PTHR33755">
    <property type="entry name" value="TOXIN PARE1-RELATED"/>
    <property type="match status" value="1"/>
</dbReference>
<name>A0A7Z1GMS6_9PSED</name>
<sequence length="103" mass="11673">MLLVKWRPEAIVALTEIIDYIEQYNAASAASLHRTIVEAAEGLSSMPYGFRQGRLSGTREMVVHPNYLVVYRVMEQVEILTVLHTRQEYPSEATGPLHSTSRQ</sequence>
<dbReference type="PANTHER" id="PTHR33755:SF6">
    <property type="entry name" value="PLASMID STABILIZATION SYSTEM PROTEIN"/>
    <property type="match status" value="1"/>
</dbReference>
<gene>
    <name evidence="3" type="ORF">DM05_4889</name>
</gene>
<evidence type="ECO:0000256" key="2">
    <source>
        <dbReference type="ARBA" id="ARBA00022649"/>
    </source>
</evidence>
<dbReference type="Proteomes" id="UP000221580">
    <property type="component" value="Unassembled WGS sequence"/>
</dbReference>